<dbReference type="InterPro" id="IPR011990">
    <property type="entry name" value="TPR-like_helical_dom_sf"/>
</dbReference>
<dbReference type="Pfam" id="PF13181">
    <property type="entry name" value="TPR_8"/>
    <property type="match status" value="1"/>
</dbReference>
<accession>A0A316DJR2</accession>
<evidence type="ECO:0000256" key="1">
    <source>
        <dbReference type="PROSITE-ProRule" id="PRU00339"/>
    </source>
</evidence>
<dbReference type="AlphaFoldDB" id="A0A316DJR2"/>
<dbReference type="EMBL" id="QGGP01000015">
    <property type="protein sequence ID" value="PWK16883.1"/>
    <property type="molecule type" value="Genomic_DNA"/>
</dbReference>
<dbReference type="OrthoDB" id="1432202at2"/>
<dbReference type="Proteomes" id="UP000245430">
    <property type="component" value="Unassembled WGS sequence"/>
</dbReference>
<organism evidence="2 3">
    <name type="scientific">Xanthomarina spongicola</name>
    <dbReference type="NCBI Taxonomy" id="570520"/>
    <lineage>
        <taxon>Bacteria</taxon>
        <taxon>Pseudomonadati</taxon>
        <taxon>Bacteroidota</taxon>
        <taxon>Flavobacteriia</taxon>
        <taxon>Flavobacteriales</taxon>
        <taxon>Flavobacteriaceae</taxon>
        <taxon>Xanthomarina</taxon>
    </lineage>
</organism>
<evidence type="ECO:0000313" key="2">
    <source>
        <dbReference type="EMBL" id="PWK16883.1"/>
    </source>
</evidence>
<feature type="repeat" description="TPR" evidence="1">
    <location>
        <begin position="121"/>
        <end position="154"/>
    </location>
</feature>
<protein>
    <submittedName>
        <fullName evidence="2">Tetratricopeptide repeat protein</fullName>
    </submittedName>
</protein>
<comment type="caution">
    <text evidence="2">The sequence shown here is derived from an EMBL/GenBank/DDBJ whole genome shotgun (WGS) entry which is preliminary data.</text>
</comment>
<dbReference type="PROSITE" id="PS50005">
    <property type="entry name" value="TPR"/>
    <property type="match status" value="1"/>
</dbReference>
<dbReference type="SUPFAM" id="SSF48452">
    <property type="entry name" value="TPR-like"/>
    <property type="match status" value="1"/>
</dbReference>
<sequence length="207" mass="24245">MQHFYILTIFIFFLSCKNDIHSDKEKIVTTKDGNTNVFYKNSFENGFIKDSIAAFDFDKGIEQGSQLNFKSSRAFFESANKQEPNNTIIINALGNVNADLKEFGKSYEYFEKSLRIDSLYAATYLNYGFSKARNDERKKAIELYKKGISLERSEEKRGYFHYNMSRAYYQLYDDENAKLHINKSIELVNDEVLKKEIIKFKEAINKN</sequence>
<proteinExistence type="predicted"/>
<dbReference type="Gene3D" id="1.25.40.10">
    <property type="entry name" value="Tetratricopeptide repeat domain"/>
    <property type="match status" value="1"/>
</dbReference>
<dbReference type="SMART" id="SM00028">
    <property type="entry name" value="TPR"/>
    <property type="match status" value="3"/>
</dbReference>
<name>A0A316DJR2_9FLAO</name>
<evidence type="ECO:0000313" key="3">
    <source>
        <dbReference type="Proteomes" id="UP000245430"/>
    </source>
</evidence>
<gene>
    <name evidence="2" type="ORF">LX78_02939</name>
</gene>
<keyword evidence="3" id="KW-1185">Reference proteome</keyword>
<keyword evidence="1" id="KW-0802">TPR repeat</keyword>
<dbReference type="InterPro" id="IPR019734">
    <property type="entry name" value="TPR_rpt"/>
</dbReference>
<reference evidence="2 3" key="1">
    <citation type="submission" date="2018-05" db="EMBL/GenBank/DDBJ databases">
        <title>Genomic Encyclopedia of Archaeal and Bacterial Type Strains, Phase II (KMG-II): from individual species to whole genera.</title>
        <authorList>
            <person name="Goeker M."/>
        </authorList>
    </citation>
    <scope>NUCLEOTIDE SEQUENCE [LARGE SCALE GENOMIC DNA]</scope>
    <source>
        <strain evidence="2 3">DSM 22637</strain>
    </source>
</reference>